<evidence type="ECO:0000313" key="2">
    <source>
        <dbReference type="RefSeq" id="XP_056688058.1"/>
    </source>
</evidence>
<gene>
    <name evidence="2" type="primary">LOC130463058</name>
</gene>
<reference evidence="2" key="2">
    <citation type="submission" date="2025-08" db="UniProtKB">
        <authorList>
            <consortium name="RefSeq"/>
        </authorList>
    </citation>
    <scope>IDENTIFICATION</scope>
    <source>
        <tissue evidence="2">Leaf</tissue>
    </source>
</reference>
<keyword evidence="1" id="KW-1185">Reference proteome</keyword>
<evidence type="ECO:0000313" key="1">
    <source>
        <dbReference type="Proteomes" id="UP000813463"/>
    </source>
</evidence>
<dbReference type="Proteomes" id="UP000813463">
    <property type="component" value="Chromosome 6"/>
</dbReference>
<dbReference type="GeneID" id="130463058"/>
<dbReference type="RefSeq" id="XP_056688058.1">
    <property type="nucleotide sequence ID" value="XM_056832080.1"/>
</dbReference>
<organism evidence="1 2">
    <name type="scientific">Spinacia oleracea</name>
    <name type="common">Spinach</name>
    <dbReference type="NCBI Taxonomy" id="3562"/>
    <lineage>
        <taxon>Eukaryota</taxon>
        <taxon>Viridiplantae</taxon>
        <taxon>Streptophyta</taxon>
        <taxon>Embryophyta</taxon>
        <taxon>Tracheophyta</taxon>
        <taxon>Spermatophyta</taxon>
        <taxon>Magnoliopsida</taxon>
        <taxon>eudicotyledons</taxon>
        <taxon>Gunneridae</taxon>
        <taxon>Pentapetalae</taxon>
        <taxon>Caryophyllales</taxon>
        <taxon>Chenopodiaceae</taxon>
        <taxon>Chenopodioideae</taxon>
        <taxon>Anserineae</taxon>
        <taxon>Spinacia</taxon>
    </lineage>
</organism>
<accession>A0ABM3QXH8</accession>
<protein>
    <submittedName>
        <fullName evidence="2">Glycine-rich protein 5-like</fullName>
    </submittedName>
</protein>
<sequence>MSTPGAGLAPNAGSAGTGPLFMSFCAFWRFCKDALCTFFVLFLRGTLTADIVSSLHRGLDYGGRGSGFGAGGRFGFDAGGSCSYDEGFGLGSVGVGVSQNIGGVGGGSRIGGGGGANVVGGAGGSVVRNSGGGGGGGVEV</sequence>
<proteinExistence type="predicted"/>
<name>A0ABM3QXH8_SPIOL</name>
<reference evidence="1" key="1">
    <citation type="journal article" date="2021" name="Nat. Commun.">
        <title>Genomic analyses provide insights into spinach domestication and the genetic basis of agronomic traits.</title>
        <authorList>
            <person name="Cai X."/>
            <person name="Sun X."/>
            <person name="Xu C."/>
            <person name="Sun H."/>
            <person name="Wang X."/>
            <person name="Ge C."/>
            <person name="Zhang Z."/>
            <person name="Wang Q."/>
            <person name="Fei Z."/>
            <person name="Jiao C."/>
            <person name="Wang Q."/>
        </authorList>
    </citation>
    <scope>NUCLEOTIDE SEQUENCE [LARGE SCALE GENOMIC DNA]</scope>
    <source>
        <strain evidence="1">cv. Varoflay</strain>
    </source>
</reference>